<evidence type="ECO:0000256" key="2">
    <source>
        <dbReference type="ARBA" id="ARBA00031870"/>
    </source>
</evidence>
<feature type="region of interest" description="Disordered" evidence="4">
    <location>
        <begin position="1"/>
        <end position="20"/>
    </location>
</feature>
<evidence type="ECO:0000256" key="4">
    <source>
        <dbReference type="SAM" id="MobiDB-lite"/>
    </source>
</evidence>
<dbReference type="OrthoDB" id="9807829at2"/>
<dbReference type="PANTHER" id="PTHR21600">
    <property type="entry name" value="MITOCHONDRIAL RNA PSEUDOURIDINE SYNTHASE"/>
    <property type="match status" value="1"/>
</dbReference>
<evidence type="ECO:0000259" key="5">
    <source>
        <dbReference type="Pfam" id="PF00849"/>
    </source>
</evidence>
<dbReference type="GO" id="GO:0003723">
    <property type="term" value="F:RNA binding"/>
    <property type="evidence" value="ECO:0007669"/>
    <property type="project" value="InterPro"/>
</dbReference>
<dbReference type="InterPro" id="IPR006145">
    <property type="entry name" value="PsdUridine_synth_RsuA/RluA"/>
</dbReference>
<gene>
    <name evidence="6" type="ORF">D3M95_08620</name>
</gene>
<evidence type="ECO:0000313" key="7">
    <source>
        <dbReference type="Proteomes" id="UP000285278"/>
    </source>
</evidence>
<dbReference type="GO" id="GO:0140098">
    <property type="term" value="F:catalytic activity, acting on RNA"/>
    <property type="evidence" value="ECO:0007669"/>
    <property type="project" value="UniProtKB-ARBA"/>
</dbReference>
<dbReference type="GO" id="GO:0000455">
    <property type="term" value="P:enzyme-directed rRNA pseudouridine synthesis"/>
    <property type="evidence" value="ECO:0007669"/>
    <property type="project" value="TreeGrafter"/>
</dbReference>
<evidence type="ECO:0000313" key="6">
    <source>
        <dbReference type="EMBL" id="RIX34154.1"/>
    </source>
</evidence>
<protein>
    <recommendedName>
        <fullName evidence="2">RNA pseudouridylate synthase</fullName>
    </recommendedName>
    <alternativeName>
        <fullName evidence="3">RNA-uridine isomerase</fullName>
    </alternativeName>
</protein>
<keyword evidence="7" id="KW-1185">Reference proteome</keyword>
<comment type="caution">
    <text evidence="6">The sequence shown here is derived from an EMBL/GenBank/DDBJ whole genome shotgun (WGS) entry which is preliminary data.</text>
</comment>
<dbReference type="GO" id="GO:0009982">
    <property type="term" value="F:pseudouridine synthase activity"/>
    <property type="evidence" value="ECO:0007669"/>
    <property type="project" value="InterPro"/>
</dbReference>
<dbReference type="InterPro" id="IPR020103">
    <property type="entry name" value="PsdUridine_synth_cat_dom_sf"/>
</dbReference>
<sequence>MKRLPIKQGLNPTRAQVPQSWPGPVAAAEFVWFLIDNQRHRAPTDSFSAVLSRFSRGEVLSDAGTRLRPFDAIHPGSFVNFYRAPAPEREVPGDIRVLHQDDTLVVIDKPPFLSTMPRGQHISQTALVKARVQLGIPELSPSHRLDRLTRGVLMFTARREARGAYQTMFERREATKIYEALTPRRGAAPFAPIERFADWHQWPAPSEDQPWTLTHHMVKIRGHLSTYVVEPPADPTAAVPPEANAVTHVLGVREDVRDGRDVLVWRLKPATGKTHQLRVVLRSLGLPIINDPLYEELSDAALHDPSSPTPHPPFADEEDFSRPMGLIAKELRFTDPLTGKPRRFISNY</sequence>
<dbReference type="RefSeq" id="WP_119665047.1">
    <property type="nucleotide sequence ID" value="NZ_QXJK01000009.1"/>
</dbReference>
<comment type="catalytic activity">
    <reaction evidence="1">
        <text>a uridine in RNA = a pseudouridine in RNA</text>
        <dbReference type="Rhea" id="RHEA:48348"/>
        <dbReference type="Rhea" id="RHEA-COMP:12068"/>
        <dbReference type="Rhea" id="RHEA-COMP:12069"/>
        <dbReference type="ChEBI" id="CHEBI:65314"/>
        <dbReference type="ChEBI" id="CHEBI:65315"/>
    </reaction>
</comment>
<feature type="region of interest" description="Disordered" evidence="4">
    <location>
        <begin position="300"/>
        <end position="319"/>
    </location>
</feature>
<dbReference type="Gene3D" id="3.30.2350.10">
    <property type="entry name" value="Pseudouridine synthase"/>
    <property type="match status" value="1"/>
</dbReference>
<dbReference type="Proteomes" id="UP000285278">
    <property type="component" value="Unassembled WGS sequence"/>
</dbReference>
<feature type="compositionally biased region" description="Polar residues" evidence="4">
    <location>
        <begin position="10"/>
        <end position="19"/>
    </location>
</feature>
<dbReference type="SUPFAM" id="SSF55120">
    <property type="entry name" value="Pseudouridine synthase"/>
    <property type="match status" value="1"/>
</dbReference>
<evidence type="ECO:0000256" key="1">
    <source>
        <dbReference type="ARBA" id="ARBA00000073"/>
    </source>
</evidence>
<organism evidence="6 7">
    <name type="scientific">Corynebacterium falsenii</name>
    <dbReference type="NCBI Taxonomy" id="108486"/>
    <lineage>
        <taxon>Bacteria</taxon>
        <taxon>Bacillati</taxon>
        <taxon>Actinomycetota</taxon>
        <taxon>Actinomycetes</taxon>
        <taxon>Mycobacteriales</taxon>
        <taxon>Corynebacteriaceae</taxon>
        <taxon>Corynebacterium</taxon>
    </lineage>
</organism>
<proteinExistence type="predicted"/>
<reference evidence="6 7" key="1">
    <citation type="submission" date="2018-09" db="EMBL/GenBank/DDBJ databases">
        <title>Optimization and identification of Corynebacterium falsenii FN1-14 from fish paste.</title>
        <authorList>
            <person name="Daroonpunt R."/>
            <person name="Tanasupawat S."/>
        </authorList>
    </citation>
    <scope>NUCLEOTIDE SEQUENCE [LARGE SCALE GENOMIC DNA]</scope>
    <source>
        <strain evidence="6 7">FN1-14</strain>
    </source>
</reference>
<dbReference type="PANTHER" id="PTHR21600:SF84">
    <property type="entry name" value="PSEUDOURIDINE SYNTHASE RSUA_RLUA-LIKE DOMAIN-CONTAINING PROTEIN"/>
    <property type="match status" value="1"/>
</dbReference>
<evidence type="ECO:0000256" key="3">
    <source>
        <dbReference type="ARBA" id="ARBA00033164"/>
    </source>
</evidence>
<dbReference type="InterPro" id="IPR050188">
    <property type="entry name" value="RluA_PseudoU_synthase"/>
</dbReference>
<dbReference type="Pfam" id="PF00849">
    <property type="entry name" value="PseudoU_synth_2"/>
    <property type="match status" value="1"/>
</dbReference>
<name>A0A418Q5Y8_9CORY</name>
<feature type="domain" description="Pseudouridine synthase RsuA/RluA-like" evidence="5">
    <location>
        <begin position="104"/>
        <end position="282"/>
    </location>
</feature>
<dbReference type="EMBL" id="QXJK01000009">
    <property type="protein sequence ID" value="RIX34154.1"/>
    <property type="molecule type" value="Genomic_DNA"/>
</dbReference>
<accession>A0A418Q5Y8</accession>
<dbReference type="AlphaFoldDB" id="A0A418Q5Y8"/>
<dbReference type="STRING" id="1451189.CFAL_00665"/>